<keyword evidence="2" id="KW-0675">Receptor</keyword>
<comment type="caution">
    <text evidence="2">The sequence shown here is derived from an EMBL/GenBank/DDBJ whole genome shotgun (WGS) entry which is preliminary data.</text>
</comment>
<proteinExistence type="predicted"/>
<dbReference type="AlphaFoldDB" id="A0A498NTI3"/>
<name>A0A498NTI3_LABRO</name>
<accession>A0A498NTI3</accession>
<dbReference type="STRING" id="84645.A0A498NTI3"/>
<evidence type="ECO:0000313" key="3">
    <source>
        <dbReference type="Proteomes" id="UP000290572"/>
    </source>
</evidence>
<feature type="region of interest" description="Disordered" evidence="1">
    <location>
        <begin position="90"/>
        <end position="111"/>
    </location>
</feature>
<dbReference type="Proteomes" id="UP000290572">
    <property type="component" value="Unassembled WGS sequence"/>
</dbReference>
<gene>
    <name evidence="2" type="ORF">ROHU_014450</name>
</gene>
<dbReference type="EMBL" id="QBIY01011129">
    <property type="protein sequence ID" value="RXN35211.1"/>
    <property type="molecule type" value="Genomic_DNA"/>
</dbReference>
<sequence length="111" mass="12426">MAVGTMQKRKANKRLFMGDFIVPCCDNMPYKRKANKRLFMGDFIVPCCDNMPYKSLAASQQAAARKAASPMPPSEFLDKLMGKVSGYDARIRPNFKDPQGSKSDGTHKKVF</sequence>
<reference evidence="2 3" key="1">
    <citation type="submission" date="2018-03" db="EMBL/GenBank/DDBJ databases">
        <title>Draft genome sequence of Rohu Carp (Labeo rohita).</title>
        <authorList>
            <person name="Das P."/>
            <person name="Kushwaha B."/>
            <person name="Joshi C.G."/>
            <person name="Kumar D."/>
            <person name="Nagpure N.S."/>
            <person name="Sahoo L."/>
            <person name="Das S.P."/>
            <person name="Bit A."/>
            <person name="Patnaik S."/>
            <person name="Meher P.K."/>
            <person name="Jayasankar P."/>
            <person name="Koringa P.G."/>
            <person name="Patel N.V."/>
            <person name="Hinsu A.T."/>
            <person name="Kumar R."/>
            <person name="Pandey M."/>
            <person name="Agarwal S."/>
            <person name="Srivastava S."/>
            <person name="Singh M."/>
            <person name="Iquebal M.A."/>
            <person name="Jaiswal S."/>
            <person name="Angadi U.B."/>
            <person name="Kumar N."/>
            <person name="Raza M."/>
            <person name="Shah T.M."/>
            <person name="Rai A."/>
            <person name="Jena J.K."/>
        </authorList>
    </citation>
    <scope>NUCLEOTIDE SEQUENCE [LARGE SCALE GENOMIC DNA]</scope>
    <source>
        <strain evidence="2">DASCIFA01</strain>
        <tissue evidence="2">Testis</tissue>
    </source>
</reference>
<protein>
    <submittedName>
        <fullName evidence="2">Glycine receptor subunit alpha-1 isoform X2</fullName>
    </submittedName>
</protein>
<evidence type="ECO:0000256" key="1">
    <source>
        <dbReference type="SAM" id="MobiDB-lite"/>
    </source>
</evidence>
<keyword evidence="3" id="KW-1185">Reference proteome</keyword>
<organism evidence="2 3">
    <name type="scientific">Labeo rohita</name>
    <name type="common">Indian major carp</name>
    <name type="synonym">Cyprinus rohita</name>
    <dbReference type="NCBI Taxonomy" id="84645"/>
    <lineage>
        <taxon>Eukaryota</taxon>
        <taxon>Metazoa</taxon>
        <taxon>Chordata</taxon>
        <taxon>Craniata</taxon>
        <taxon>Vertebrata</taxon>
        <taxon>Euteleostomi</taxon>
        <taxon>Actinopterygii</taxon>
        <taxon>Neopterygii</taxon>
        <taxon>Teleostei</taxon>
        <taxon>Ostariophysi</taxon>
        <taxon>Cypriniformes</taxon>
        <taxon>Cyprinidae</taxon>
        <taxon>Labeoninae</taxon>
        <taxon>Labeonini</taxon>
        <taxon>Labeo</taxon>
    </lineage>
</organism>
<evidence type="ECO:0000313" key="2">
    <source>
        <dbReference type="EMBL" id="RXN35211.1"/>
    </source>
</evidence>